<keyword evidence="3" id="KW-1185">Reference proteome</keyword>
<gene>
    <name evidence="2" type="ORF">SO694_0000532</name>
</gene>
<evidence type="ECO:0000313" key="3">
    <source>
        <dbReference type="Proteomes" id="UP001363151"/>
    </source>
</evidence>
<feature type="compositionally biased region" description="Gly residues" evidence="1">
    <location>
        <begin position="21"/>
        <end position="31"/>
    </location>
</feature>
<organism evidence="2 3">
    <name type="scientific">Aureococcus anophagefferens</name>
    <name type="common">Harmful bloom alga</name>
    <dbReference type="NCBI Taxonomy" id="44056"/>
    <lineage>
        <taxon>Eukaryota</taxon>
        <taxon>Sar</taxon>
        <taxon>Stramenopiles</taxon>
        <taxon>Ochrophyta</taxon>
        <taxon>Pelagophyceae</taxon>
        <taxon>Pelagomonadales</taxon>
        <taxon>Pelagomonadaceae</taxon>
        <taxon>Aureococcus</taxon>
    </lineage>
</organism>
<name>A0ABR1GA72_AURAN</name>
<feature type="region of interest" description="Disordered" evidence="1">
    <location>
        <begin position="1"/>
        <end position="47"/>
    </location>
</feature>
<dbReference type="EMBL" id="JBBJCI010000039">
    <property type="protein sequence ID" value="KAK7249913.1"/>
    <property type="molecule type" value="Genomic_DNA"/>
</dbReference>
<sequence length="197" mass="20766">MPRGELRAEGATEGAALGGARTTGGGPGGGARTRPGGAARRCRAGTRRRRRRRRLLLLLRPELGEGGPELGELVAVLDEAQDLRLEALRVVLRRRVQRNSLGVRRGLVGAVELGPQRRDGLVPVREGAEEELGADLVLQPVDGRVALAPRRRASRSSSAATSRLATSTCSLSAPFSILNAAASRSAPWSRVDDAASS</sequence>
<proteinExistence type="predicted"/>
<evidence type="ECO:0000313" key="2">
    <source>
        <dbReference type="EMBL" id="KAK7249913.1"/>
    </source>
</evidence>
<accession>A0ABR1GA72</accession>
<reference evidence="2 3" key="1">
    <citation type="submission" date="2024-03" db="EMBL/GenBank/DDBJ databases">
        <title>Aureococcus anophagefferens CCMP1851 and Kratosvirus quantuckense: Draft genome of a second virus-susceptible host strain in the model system.</title>
        <authorList>
            <person name="Chase E."/>
            <person name="Truchon A.R."/>
            <person name="Schepens W."/>
            <person name="Wilhelm S.W."/>
        </authorList>
    </citation>
    <scope>NUCLEOTIDE SEQUENCE [LARGE SCALE GENOMIC DNA]</scope>
    <source>
        <strain evidence="2 3">CCMP1851</strain>
    </source>
</reference>
<protein>
    <submittedName>
        <fullName evidence="2">Uncharacterized protein</fullName>
    </submittedName>
</protein>
<feature type="compositionally biased region" description="Low complexity" evidence="1">
    <location>
        <begin position="11"/>
        <end position="20"/>
    </location>
</feature>
<comment type="caution">
    <text evidence="2">The sequence shown here is derived from an EMBL/GenBank/DDBJ whole genome shotgun (WGS) entry which is preliminary data.</text>
</comment>
<dbReference type="Proteomes" id="UP001363151">
    <property type="component" value="Unassembled WGS sequence"/>
</dbReference>
<feature type="compositionally biased region" description="Basic and acidic residues" evidence="1">
    <location>
        <begin position="1"/>
        <end position="10"/>
    </location>
</feature>
<evidence type="ECO:0000256" key="1">
    <source>
        <dbReference type="SAM" id="MobiDB-lite"/>
    </source>
</evidence>